<feature type="domain" description="HTH marR-type" evidence="2">
    <location>
        <begin position="59"/>
        <end position="192"/>
    </location>
</feature>
<accession>A0A927LBL2</accession>
<comment type="caution">
    <text evidence="3">The sequence shown here is derived from an EMBL/GenBank/DDBJ whole genome shotgun (WGS) entry which is preliminary data.</text>
</comment>
<dbReference type="SUPFAM" id="SSF46785">
    <property type="entry name" value="Winged helix' DNA-binding domain"/>
    <property type="match status" value="1"/>
</dbReference>
<dbReference type="InterPro" id="IPR036388">
    <property type="entry name" value="WH-like_DNA-bd_sf"/>
</dbReference>
<dbReference type="EMBL" id="JACYXT010000021">
    <property type="protein sequence ID" value="MBD9728779.1"/>
    <property type="molecule type" value="Genomic_DNA"/>
</dbReference>
<proteinExistence type="predicted"/>
<feature type="region of interest" description="Disordered" evidence="1">
    <location>
        <begin position="16"/>
        <end position="42"/>
    </location>
</feature>
<evidence type="ECO:0000259" key="2">
    <source>
        <dbReference type="PROSITE" id="PS50995"/>
    </source>
</evidence>
<dbReference type="InterPro" id="IPR036390">
    <property type="entry name" value="WH_DNA-bd_sf"/>
</dbReference>
<dbReference type="SMART" id="SM00347">
    <property type="entry name" value="HTH_MARR"/>
    <property type="match status" value="1"/>
</dbReference>
<dbReference type="GO" id="GO:0003700">
    <property type="term" value="F:DNA-binding transcription factor activity"/>
    <property type="evidence" value="ECO:0007669"/>
    <property type="project" value="InterPro"/>
</dbReference>
<feature type="compositionally biased region" description="Polar residues" evidence="1">
    <location>
        <begin position="22"/>
        <end position="36"/>
    </location>
</feature>
<dbReference type="Pfam" id="PF12802">
    <property type="entry name" value="MarR_2"/>
    <property type="match status" value="1"/>
</dbReference>
<organism evidence="3 4">
    <name type="scientific">Streptomyces caniscabiei</name>
    <dbReference type="NCBI Taxonomy" id="2746961"/>
    <lineage>
        <taxon>Bacteria</taxon>
        <taxon>Bacillati</taxon>
        <taxon>Actinomycetota</taxon>
        <taxon>Actinomycetes</taxon>
        <taxon>Kitasatosporales</taxon>
        <taxon>Streptomycetaceae</taxon>
        <taxon>Streptomyces</taxon>
    </lineage>
</organism>
<evidence type="ECO:0000313" key="4">
    <source>
        <dbReference type="Proteomes" id="UP000661025"/>
    </source>
</evidence>
<reference evidence="3" key="1">
    <citation type="submission" date="2020-09" db="EMBL/GenBank/DDBJ databases">
        <title>Streptomyces canutascabiei sp. nov., which causes potato common scab and is distributed across the world.</title>
        <authorList>
            <person name="Nguyen H.P."/>
            <person name="Weisberg A.J."/>
            <person name="Chang J.H."/>
            <person name="Clarke C.R."/>
        </authorList>
    </citation>
    <scope>NUCLEOTIDE SEQUENCE</scope>
    <source>
        <strain evidence="3">ID-01-6.2a</strain>
    </source>
</reference>
<dbReference type="Proteomes" id="UP000661025">
    <property type="component" value="Unassembled WGS sequence"/>
</dbReference>
<dbReference type="AlphaFoldDB" id="A0A927LBL2"/>
<dbReference type="PANTHER" id="PTHR33164">
    <property type="entry name" value="TRANSCRIPTIONAL REGULATOR, MARR FAMILY"/>
    <property type="match status" value="1"/>
</dbReference>
<gene>
    <name evidence="3" type="ORF">IHE70_37500</name>
</gene>
<sequence>MTTQLSLFRDGVRWGVEDNEPVTETNEPVAGTNESVAGTGEPVAGVDEPLPPEVLAGRLSEVFAVLGPLYRRTTRALELKERKEGFPVGVRAVLELLRMSGRPMTVPQMGRTLALSRQFVQRMVNEAAGRDLVEAIPNPAHQRSSLIRLTDTGRTAIDVLVARESALLKQAGGELTAADVDSCVRVLTQLLALFEDVDVN</sequence>
<dbReference type="PROSITE" id="PS50995">
    <property type="entry name" value="HTH_MARR_2"/>
    <property type="match status" value="1"/>
</dbReference>
<evidence type="ECO:0000256" key="1">
    <source>
        <dbReference type="SAM" id="MobiDB-lite"/>
    </source>
</evidence>
<dbReference type="PANTHER" id="PTHR33164:SF99">
    <property type="entry name" value="MARR FAMILY REGULATORY PROTEIN"/>
    <property type="match status" value="1"/>
</dbReference>
<name>A0A927LBL2_9ACTN</name>
<dbReference type="Gene3D" id="1.10.10.10">
    <property type="entry name" value="Winged helix-like DNA-binding domain superfamily/Winged helix DNA-binding domain"/>
    <property type="match status" value="1"/>
</dbReference>
<dbReference type="InterPro" id="IPR039422">
    <property type="entry name" value="MarR/SlyA-like"/>
</dbReference>
<dbReference type="GO" id="GO:0006950">
    <property type="term" value="P:response to stress"/>
    <property type="evidence" value="ECO:0007669"/>
    <property type="project" value="TreeGrafter"/>
</dbReference>
<protein>
    <submittedName>
        <fullName evidence="3">Winged helix-turn-helix transcriptional regulator</fullName>
    </submittedName>
</protein>
<evidence type="ECO:0000313" key="3">
    <source>
        <dbReference type="EMBL" id="MBD9728779.1"/>
    </source>
</evidence>
<dbReference type="InterPro" id="IPR000835">
    <property type="entry name" value="HTH_MarR-typ"/>
</dbReference>